<evidence type="ECO:0000256" key="2">
    <source>
        <dbReference type="ARBA" id="ARBA00022692"/>
    </source>
</evidence>
<evidence type="ECO:0000313" key="12">
    <source>
        <dbReference type="Proteomes" id="UP000314987"/>
    </source>
</evidence>
<keyword evidence="7" id="KW-1278">Translocase</keyword>
<name>A0A4X2M8W2_VOMUR</name>
<evidence type="ECO:0000256" key="6">
    <source>
        <dbReference type="ARBA" id="ARBA00022842"/>
    </source>
</evidence>
<feature type="transmembrane region" description="Helical" evidence="10">
    <location>
        <begin position="174"/>
        <end position="193"/>
    </location>
</feature>
<dbReference type="GO" id="GO:0016887">
    <property type="term" value="F:ATP hydrolysis activity"/>
    <property type="evidence" value="ECO:0007669"/>
    <property type="project" value="InterPro"/>
</dbReference>
<dbReference type="GO" id="GO:0019829">
    <property type="term" value="F:ATPase-coupled monoatomic cation transmembrane transporter activity"/>
    <property type="evidence" value="ECO:0007669"/>
    <property type="project" value="TreeGrafter"/>
</dbReference>
<keyword evidence="3" id="KW-0479">Metal-binding</keyword>
<keyword evidence="2 10" id="KW-0812">Transmembrane</keyword>
<keyword evidence="12" id="KW-1185">Reference proteome</keyword>
<protein>
    <submittedName>
        <fullName evidence="11">ATPase 13A5</fullName>
    </submittedName>
</protein>
<dbReference type="SUPFAM" id="SSF81665">
    <property type="entry name" value="Calcium ATPase, transmembrane domain M"/>
    <property type="match status" value="1"/>
</dbReference>
<evidence type="ECO:0000256" key="3">
    <source>
        <dbReference type="ARBA" id="ARBA00022723"/>
    </source>
</evidence>
<reference evidence="12" key="1">
    <citation type="submission" date="2018-12" db="EMBL/GenBank/DDBJ databases">
        <authorList>
            <person name="Yazar S."/>
        </authorList>
    </citation>
    <scope>NUCLEOTIDE SEQUENCE [LARGE SCALE GENOMIC DNA]</scope>
</reference>
<evidence type="ECO:0000256" key="7">
    <source>
        <dbReference type="ARBA" id="ARBA00022967"/>
    </source>
</evidence>
<comment type="subcellular location">
    <subcellularLocation>
        <location evidence="1">Membrane</location>
        <topology evidence="1">Multi-pass membrane protein</topology>
    </subcellularLocation>
</comment>
<dbReference type="AlphaFoldDB" id="A0A4X2M8W2"/>
<dbReference type="GO" id="GO:0046872">
    <property type="term" value="F:metal ion binding"/>
    <property type="evidence" value="ECO:0007669"/>
    <property type="project" value="UniProtKB-KW"/>
</dbReference>
<dbReference type="Proteomes" id="UP000314987">
    <property type="component" value="Unassembled WGS sequence"/>
</dbReference>
<evidence type="ECO:0000256" key="4">
    <source>
        <dbReference type="ARBA" id="ARBA00022741"/>
    </source>
</evidence>
<evidence type="ECO:0000256" key="5">
    <source>
        <dbReference type="ARBA" id="ARBA00022840"/>
    </source>
</evidence>
<feature type="transmembrane region" description="Helical" evidence="10">
    <location>
        <begin position="214"/>
        <end position="236"/>
    </location>
</feature>
<dbReference type="InterPro" id="IPR036412">
    <property type="entry name" value="HAD-like_sf"/>
</dbReference>
<accession>A0A4X2M8W2</accession>
<dbReference type="PANTHER" id="PTHR45630:SF4">
    <property type="entry name" value="CATION-TRANSPORTING ATPASE 13A5-RELATED"/>
    <property type="match status" value="1"/>
</dbReference>
<evidence type="ECO:0000256" key="9">
    <source>
        <dbReference type="ARBA" id="ARBA00023136"/>
    </source>
</evidence>
<gene>
    <name evidence="11" type="primary">ATP13A5</name>
</gene>
<dbReference type="InterPro" id="IPR023298">
    <property type="entry name" value="ATPase_P-typ_TM_dom_sf"/>
</dbReference>
<dbReference type="GO" id="GO:0006874">
    <property type="term" value="P:intracellular calcium ion homeostasis"/>
    <property type="evidence" value="ECO:0007669"/>
    <property type="project" value="TreeGrafter"/>
</dbReference>
<dbReference type="NCBIfam" id="TIGR01494">
    <property type="entry name" value="ATPase_P-type"/>
    <property type="match status" value="1"/>
</dbReference>
<evidence type="ECO:0000256" key="1">
    <source>
        <dbReference type="ARBA" id="ARBA00004141"/>
    </source>
</evidence>
<feature type="transmembrane region" description="Helical" evidence="10">
    <location>
        <begin position="33"/>
        <end position="58"/>
    </location>
</feature>
<evidence type="ECO:0000313" key="11">
    <source>
        <dbReference type="Ensembl" id="ENSVURP00010030716.1"/>
    </source>
</evidence>
<feature type="transmembrane region" description="Helical" evidence="10">
    <location>
        <begin position="355"/>
        <end position="373"/>
    </location>
</feature>
<proteinExistence type="predicted"/>
<dbReference type="Ensembl" id="ENSVURT00010034973.1">
    <property type="protein sequence ID" value="ENSVURP00010030716.1"/>
    <property type="gene ID" value="ENSVURG00010023478.1"/>
</dbReference>
<organism evidence="11 12">
    <name type="scientific">Vombatus ursinus</name>
    <name type="common">Common wombat</name>
    <dbReference type="NCBI Taxonomy" id="29139"/>
    <lineage>
        <taxon>Eukaryota</taxon>
        <taxon>Metazoa</taxon>
        <taxon>Chordata</taxon>
        <taxon>Craniata</taxon>
        <taxon>Vertebrata</taxon>
        <taxon>Euteleostomi</taxon>
        <taxon>Mammalia</taxon>
        <taxon>Metatheria</taxon>
        <taxon>Diprotodontia</taxon>
        <taxon>Vombatidae</taxon>
        <taxon>Vombatus</taxon>
    </lineage>
</organism>
<keyword evidence="4" id="KW-0547">Nucleotide-binding</keyword>
<sequence>MAHQASALCGVTDLSPGLGGIMGASSESSVCQALFVLVIVTDFSFLISSFWCFSWQILVNGAIFARMSPGQKSSLVEEFQKLNYYVGMCGDGANDCGALKMAHAGISLSEQEASVASPFTSKTANIECVPHLIREGRAALVSSFGVFKYLTMYGVIQFIGTSLLYWQLQLFGNYQYLMQDIAITLMVCLTMSSTHAYPELAPYRPAGQLISPPLLLSVFLNACFSGIVQIWAFFFVKQQPWYCEVHRYSQCFLANRSDSSSNASVDGNLMMGNGTETPNSVLSFESTSLWPIMTLNCIAAAFVFSKGKPFRKPVYTNYLFSFLLFAALCVTIFIMFADIPVIYSGMELIPTITTWRISVLAASLVQFCVAFFVEDAILQNRAFWLLIKKKWGVRSKSQYRKWQRKLAQDPSWPPTNRTDYSGEGKNGFYVNPAYENSESTPVPKGDVIRHSTEQHFWTRL</sequence>
<dbReference type="Gene3D" id="3.40.50.1000">
    <property type="entry name" value="HAD superfamily/HAD-like"/>
    <property type="match status" value="1"/>
</dbReference>
<dbReference type="GO" id="GO:0015203">
    <property type="term" value="F:polyamine transmembrane transporter activity"/>
    <property type="evidence" value="ECO:0007669"/>
    <property type="project" value="TreeGrafter"/>
</dbReference>
<evidence type="ECO:0000256" key="8">
    <source>
        <dbReference type="ARBA" id="ARBA00022989"/>
    </source>
</evidence>
<keyword evidence="9 10" id="KW-0472">Membrane</keyword>
<feature type="transmembrane region" description="Helical" evidence="10">
    <location>
        <begin position="288"/>
        <end position="305"/>
    </location>
</feature>
<dbReference type="PANTHER" id="PTHR45630">
    <property type="entry name" value="CATION-TRANSPORTING ATPASE-RELATED"/>
    <property type="match status" value="1"/>
</dbReference>
<dbReference type="GeneTree" id="ENSGT00940000160327"/>
<reference evidence="11" key="3">
    <citation type="submission" date="2025-09" db="UniProtKB">
        <authorList>
            <consortium name="Ensembl"/>
        </authorList>
    </citation>
    <scope>IDENTIFICATION</scope>
</reference>
<dbReference type="InterPro" id="IPR001757">
    <property type="entry name" value="P_typ_ATPase"/>
</dbReference>
<dbReference type="GO" id="GO:0031902">
    <property type="term" value="C:late endosome membrane"/>
    <property type="evidence" value="ECO:0007669"/>
    <property type="project" value="TreeGrafter"/>
</dbReference>
<dbReference type="GO" id="GO:0005524">
    <property type="term" value="F:ATP binding"/>
    <property type="evidence" value="ECO:0007669"/>
    <property type="project" value="UniProtKB-KW"/>
</dbReference>
<dbReference type="SUPFAM" id="SSF56784">
    <property type="entry name" value="HAD-like"/>
    <property type="match status" value="1"/>
</dbReference>
<feature type="transmembrane region" description="Helical" evidence="10">
    <location>
        <begin position="317"/>
        <end position="343"/>
    </location>
</feature>
<dbReference type="InterPro" id="IPR006544">
    <property type="entry name" value="P-type_TPase_V"/>
</dbReference>
<reference evidence="11" key="2">
    <citation type="submission" date="2025-08" db="UniProtKB">
        <authorList>
            <consortium name="Ensembl"/>
        </authorList>
    </citation>
    <scope>IDENTIFICATION</scope>
</reference>
<feature type="transmembrane region" description="Helical" evidence="10">
    <location>
        <begin position="146"/>
        <end position="168"/>
    </location>
</feature>
<evidence type="ECO:0000256" key="10">
    <source>
        <dbReference type="SAM" id="Phobius"/>
    </source>
</evidence>
<dbReference type="InterPro" id="IPR023214">
    <property type="entry name" value="HAD_sf"/>
</dbReference>
<keyword evidence="5" id="KW-0067">ATP-binding</keyword>
<dbReference type="GO" id="GO:0140358">
    <property type="term" value="F:P-type transmembrane transporter activity"/>
    <property type="evidence" value="ECO:0007669"/>
    <property type="project" value="InterPro"/>
</dbReference>
<keyword evidence="8 10" id="KW-1133">Transmembrane helix</keyword>
<keyword evidence="6" id="KW-0460">Magnesium</keyword>